<keyword evidence="2" id="KW-1185">Reference proteome</keyword>
<proteinExistence type="predicted"/>
<sequence>MQEKKKRTRASHPKVRTGCHTCKARRVKCDEQRPACQKCLSTGRKCEGYKNSHEWVVIVAPPAPITDVFEDDRSRRHFDYFRSMAVYELSWFFEGGFWGTLVLNEAHSSAAVRHAVIALACSHEDFKDSLTVAAKAPQYAYAAQHYSKAIRNLIKETSNDAQDSRMRALICGLLFISIEILRGNNIAALNHLDGCLKIVREAQAKMGQSLTPGSPSPWKKIQSEPEIRLSEEIIPMFARLDIQASLVLGRKPSSERLVPIVWHPSKHIQIDEPELFSFASILDACNSLLLMANRIHQ</sequence>
<gene>
    <name evidence="1" type="ORF">BDR25DRAFT_245908</name>
</gene>
<accession>A0ACB6Q8Y8</accession>
<comment type="caution">
    <text evidence="1">The sequence shown here is derived from an EMBL/GenBank/DDBJ whole genome shotgun (WGS) entry which is preliminary data.</text>
</comment>
<protein>
    <submittedName>
        <fullName evidence="1">Uncharacterized protein</fullName>
    </submittedName>
</protein>
<name>A0ACB6Q8Y8_9PLEO</name>
<evidence type="ECO:0000313" key="1">
    <source>
        <dbReference type="EMBL" id="KAF2463366.1"/>
    </source>
</evidence>
<dbReference type="Proteomes" id="UP000799755">
    <property type="component" value="Unassembled WGS sequence"/>
</dbReference>
<organism evidence="1 2">
    <name type="scientific">Lindgomyces ingoldianus</name>
    <dbReference type="NCBI Taxonomy" id="673940"/>
    <lineage>
        <taxon>Eukaryota</taxon>
        <taxon>Fungi</taxon>
        <taxon>Dikarya</taxon>
        <taxon>Ascomycota</taxon>
        <taxon>Pezizomycotina</taxon>
        <taxon>Dothideomycetes</taxon>
        <taxon>Pleosporomycetidae</taxon>
        <taxon>Pleosporales</taxon>
        <taxon>Lindgomycetaceae</taxon>
        <taxon>Lindgomyces</taxon>
    </lineage>
</organism>
<evidence type="ECO:0000313" key="2">
    <source>
        <dbReference type="Proteomes" id="UP000799755"/>
    </source>
</evidence>
<reference evidence="1" key="1">
    <citation type="journal article" date="2020" name="Stud. Mycol.">
        <title>101 Dothideomycetes genomes: a test case for predicting lifestyles and emergence of pathogens.</title>
        <authorList>
            <person name="Haridas S."/>
            <person name="Albert R."/>
            <person name="Binder M."/>
            <person name="Bloem J."/>
            <person name="Labutti K."/>
            <person name="Salamov A."/>
            <person name="Andreopoulos B."/>
            <person name="Baker S."/>
            <person name="Barry K."/>
            <person name="Bills G."/>
            <person name="Bluhm B."/>
            <person name="Cannon C."/>
            <person name="Castanera R."/>
            <person name="Culley D."/>
            <person name="Daum C."/>
            <person name="Ezra D."/>
            <person name="Gonzalez J."/>
            <person name="Henrissat B."/>
            <person name="Kuo A."/>
            <person name="Liang C."/>
            <person name="Lipzen A."/>
            <person name="Lutzoni F."/>
            <person name="Magnuson J."/>
            <person name="Mondo S."/>
            <person name="Nolan M."/>
            <person name="Ohm R."/>
            <person name="Pangilinan J."/>
            <person name="Park H.-J."/>
            <person name="Ramirez L."/>
            <person name="Alfaro M."/>
            <person name="Sun H."/>
            <person name="Tritt A."/>
            <person name="Yoshinaga Y."/>
            <person name="Zwiers L.-H."/>
            <person name="Turgeon B."/>
            <person name="Goodwin S."/>
            <person name="Spatafora J."/>
            <person name="Crous P."/>
            <person name="Grigoriev I."/>
        </authorList>
    </citation>
    <scope>NUCLEOTIDE SEQUENCE</scope>
    <source>
        <strain evidence="1">ATCC 200398</strain>
    </source>
</reference>
<dbReference type="EMBL" id="MU003551">
    <property type="protein sequence ID" value="KAF2463366.1"/>
    <property type="molecule type" value="Genomic_DNA"/>
</dbReference>